<sequence>MANTIPVSADEGSPALDIYRQFRGLIVSGQLGVNERLPTVRQTASDFGVAAGTAAKAYKLLEHDGLVVTRTAAGTRVADAAAPLPQPVIRHIRDLVTAAQSSGAQVNDVIDVLRVTWQTYSGTADNATAPRTEAP</sequence>
<name>A0A4Y4BEE7_MICMQ</name>
<dbReference type="Gene3D" id="1.10.10.10">
    <property type="entry name" value="Winged helix-like DNA-binding domain superfamily/Winged helix DNA-binding domain"/>
    <property type="match status" value="1"/>
</dbReference>
<dbReference type="InterPro" id="IPR051446">
    <property type="entry name" value="HTH_trans_reg/aminotransferase"/>
</dbReference>
<dbReference type="SMART" id="SM00345">
    <property type="entry name" value="HTH_GNTR"/>
    <property type="match status" value="1"/>
</dbReference>
<dbReference type="InterPro" id="IPR000524">
    <property type="entry name" value="Tscrpt_reg_HTH_GntR"/>
</dbReference>
<dbReference type="SUPFAM" id="SSF46785">
    <property type="entry name" value="Winged helix' DNA-binding domain"/>
    <property type="match status" value="1"/>
</dbReference>
<evidence type="ECO:0000256" key="2">
    <source>
        <dbReference type="ARBA" id="ARBA00023015"/>
    </source>
</evidence>
<organism evidence="6 7">
    <name type="scientific">Microbacterium maritypicum</name>
    <name type="common">Microbacterium liquefaciens</name>
    <dbReference type="NCBI Taxonomy" id="33918"/>
    <lineage>
        <taxon>Bacteria</taxon>
        <taxon>Bacillati</taxon>
        <taxon>Actinomycetota</taxon>
        <taxon>Actinomycetes</taxon>
        <taxon>Micrococcales</taxon>
        <taxon>Microbacteriaceae</taxon>
        <taxon>Microbacterium</taxon>
    </lineage>
</organism>
<dbReference type="PROSITE" id="PS50949">
    <property type="entry name" value="HTH_GNTR"/>
    <property type="match status" value="1"/>
</dbReference>
<reference evidence="6 7" key="1">
    <citation type="submission" date="2019-06" db="EMBL/GenBank/DDBJ databases">
        <title>Whole genome shotgun sequence of Microbacterium liquefaciens NBRC 15037.</title>
        <authorList>
            <person name="Hosoyama A."/>
            <person name="Uohara A."/>
            <person name="Ohji S."/>
            <person name="Ichikawa N."/>
        </authorList>
    </citation>
    <scope>NUCLEOTIDE SEQUENCE [LARGE SCALE GENOMIC DNA]</scope>
    <source>
        <strain evidence="6 7">NBRC 15037</strain>
    </source>
</reference>
<evidence type="ECO:0000256" key="4">
    <source>
        <dbReference type="ARBA" id="ARBA00023163"/>
    </source>
</evidence>
<dbReference type="AlphaFoldDB" id="A0A4Y4BEE7"/>
<keyword evidence="2" id="KW-0805">Transcription regulation</keyword>
<dbReference type="Pfam" id="PF00392">
    <property type="entry name" value="GntR"/>
    <property type="match status" value="1"/>
</dbReference>
<dbReference type="GO" id="GO:0003677">
    <property type="term" value="F:DNA binding"/>
    <property type="evidence" value="ECO:0007669"/>
    <property type="project" value="UniProtKB-KW"/>
</dbReference>
<comment type="caution">
    <text evidence="6">The sequence shown here is derived from an EMBL/GenBank/DDBJ whole genome shotgun (WGS) entry which is preliminary data.</text>
</comment>
<dbReference type="InterPro" id="IPR036390">
    <property type="entry name" value="WH_DNA-bd_sf"/>
</dbReference>
<evidence type="ECO:0000256" key="3">
    <source>
        <dbReference type="ARBA" id="ARBA00023125"/>
    </source>
</evidence>
<proteinExistence type="predicted"/>
<protein>
    <recommendedName>
        <fullName evidence="5">HTH gntR-type domain-containing protein</fullName>
    </recommendedName>
</protein>
<dbReference type="PANTHER" id="PTHR46577">
    <property type="entry name" value="HTH-TYPE TRANSCRIPTIONAL REGULATORY PROTEIN GABR"/>
    <property type="match status" value="1"/>
</dbReference>
<evidence type="ECO:0000313" key="7">
    <source>
        <dbReference type="Proteomes" id="UP000317410"/>
    </source>
</evidence>
<keyword evidence="3" id="KW-0238">DNA-binding</keyword>
<feature type="domain" description="HTH gntR-type" evidence="5">
    <location>
        <begin position="12"/>
        <end position="80"/>
    </location>
</feature>
<keyword evidence="1" id="KW-0663">Pyridoxal phosphate</keyword>
<dbReference type="Proteomes" id="UP000317410">
    <property type="component" value="Unassembled WGS sequence"/>
</dbReference>
<dbReference type="EMBL" id="BJNQ01000034">
    <property type="protein sequence ID" value="GEC77013.1"/>
    <property type="molecule type" value="Genomic_DNA"/>
</dbReference>
<dbReference type="CDD" id="cd07377">
    <property type="entry name" value="WHTH_GntR"/>
    <property type="match status" value="1"/>
</dbReference>
<accession>A0A4Y4BEE7</accession>
<dbReference type="PANTHER" id="PTHR46577:SF1">
    <property type="entry name" value="HTH-TYPE TRANSCRIPTIONAL REGULATORY PROTEIN GABR"/>
    <property type="match status" value="1"/>
</dbReference>
<dbReference type="InterPro" id="IPR036388">
    <property type="entry name" value="WH-like_DNA-bd_sf"/>
</dbReference>
<evidence type="ECO:0000256" key="1">
    <source>
        <dbReference type="ARBA" id="ARBA00022898"/>
    </source>
</evidence>
<evidence type="ECO:0000259" key="5">
    <source>
        <dbReference type="PROSITE" id="PS50949"/>
    </source>
</evidence>
<keyword evidence="4" id="KW-0804">Transcription</keyword>
<gene>
    <name evidence="6" type="ORF">MLI01_31580</name>
</gene>
<dbReference type="RefSeq" id="WP_141388234.1">
    <property type="nucleotide sequence ID" value="NZ_BJNQ01000034.1"/>
</dbReference>
<evidence type="ECO:0000313" key="6">
    <source>
        <dbReference type="EMBL" id="GEC77013.1"/>
    </source>
</evidence>
<dbReference type="GO" id="GO:0003700">
    <property type="term" value="F:DNA-binding transcription factor activity"/>
    <property type="evidence" value="ECO:0007669"/>
    <property type="project" value="InterPro"/>
</dbReference>